<keyword evidence="2" id="KW-0732">Signal</keyword>
<evidence type="ECO:0000256" key="5">
    <source>
        <dbReference type="ARBA" id="ARBA00023284"/>
    </source>
</evidence>
<evidence type="ECO:0000256" key="1">
    <source>
        <dbReference type="ARBA" id="ARBA00005791"/>
    </source>
</evidence>
<dbReference type="SUPFAM" id="SSF52833">
    <property type="entry name" value="Thioredoxin-like"/>
    <property type="match status" value="1"/>
</dbReference>
<dbReference type="InterPro" id="IPR013766">
    <property type="entry name" value="Thioredoxin_domain"/>
</dbReference>
<organism evidence="8">
    <name type="scientific">hydrothermal vent metagenome</name>
    <dbReference type="NCBI Taxonomy" id="652676"/>
    <lineage>
        <taxon>unclassified sequences</taxon>
        <taxon>metagenomes</taxon>
        <taxon>ecological metagenomes</taxon>
    </lineage>
</organism>
<keyword evidence="3" id="KW-0560">Oxidoreductase</keyword>
<sequence length="281" mass="31521">MEKRIFMIVLVVALGVLVGVKIVSKQAKAPILQTLIEQQSKILESQKHVQQMMQRDSGEDNGGSMSEILQRQKNLEGRIAVLEQKLKGQVAPSAPVRQAPPAEDFSKKHDIPVDHSPVYGNKNAPVTIVEFVDFQCPFCARFHKPMAKAIQEYPNKVNYMIKNFPLGFHAQAKPAAKAAFAAGEQGKYWEMAEALLKNGSVLNDEKFEEIARDIGLDVKKFQKDYKEKDAQWEEYITKDMSLGSKVGVRGTPTFYINGRKTTARDVASWKQAIEASLKEKN</sequence>
<evidence type="ECO:0000256" key="3">
    <source>
        <dbReference type="ARBA" id="ARBA00023002"/>
    </source>
</evidence>
<evidence type="ECO:0000256" key="2">
    <source>
        <dbReference type="ARBA" id="ARBA00022729"/>
    </source>
</evidence>
<feature type="domain" description="Thioredoxin" evidence="7">
    <location>
        <begin position="85"/>
        <end position="278"/>
    </location>
</feature>
<dbReference type="PANTHER" id="PTHR13887">
    <property type="entry name" value="GLUTATHIONE S-TRANSFERASE KAPPA"/>
    <property type="match status" value="1"/>
</dbReference>
<dbReference type="GO" id="GO:0016491">
    <property type="term" value="F:oxidoreductase activity"/>
    <property type="evidence" value="ECO:0007669"/>
    <property type="project" value="UniProtKB-KW"/>
</dbReference>
<evidence type="ECO:0000256" key="4">
    <source>
        <dbReference type="ARBA" id="ARBA00023157"/>
    </source>
</evidence>
<evidence type="ECO:0000313" key="8">
    <source>
        <dbReference type="EMBL" id="VAX37847.1"/>
    </source>
</evidence>
<dbReference type="Gene3D" id="3.40.30.10">
    <property type="entry name" value="Glutaredoxin"/>
    <property type="match status" value="1"/>
</dbReference>
<dbReference type="AlphaFoldDB" id="A0A3B1E516"/>
<proteinExistence type="inferred from homology"/>
<name>A0A3B1E516_9ZZZZ</name>
<dbReference type="Pfam" id="PF13462">
    <property type="entry name" value="Thioredoxin_4"/>
    <property type="match status" value="1"/>
</dbReference>
<gene>
    <name evidence="8" type="ORF">MNBD_UNCLBAC01-1671</name>
</gene>
<comment type="similarity">
    <text evidence="1">Belongs to the thioredoxin family. DsbA subfamily.</text>
</comment>
<protein>
    <recommendedName>
        <fullName evidence="7">Thioredoxin domain-containing protein</fullName>
    </recommendedName>
</protein>
<keyword evidence="5" id="KW-0676">Redox-active center</keyword>
<dbReference type="EMBL" id="UOGJ01000138">
    <property type="protein sequence ID" value="VAX37847.1"/>
    <property type="molecule type" value="Genomic_DNA"/>
</dbReference>
<dbReference type="InterPro" id="IPR012336">
    <property type="entry name" value="Thioredoxin-like_fold"/>
</dbReference>
<accession>A0A3B1E516</accession>
<feature type="region of interest" description="Disordered" evidence="6">
    <location>
        <begin position="92"/>
        <end position="111"/>
    </location>
</feature>
<dbReference type="PANTHER" id="PTHR13887:SF14">
    <property type="entry name" value="DISULFIDE BOND FORMATION PROTEIN D"/>
    <property type="match status" value="1"/>
</dbReference>
<evidence type="ECO:0000256" key="6">
    <source>
        <dbReference type="SAM" id="MobiDB-lite"/>
    </source>
</evidence>
<dbReference type="InterPro" id="IPR036249">
    <property type="entry name" value="Thioredoxin-like_sf"/>
</dbReference>
<reference evidence="8" key="1">
    <citation type="submission" date="2018-06" db="EMBL/GenBank/DDBJ databases">
        <authorList>
            <person name="Zhirakovskaya E."/>
        </authorList>
    </citation>
    <scope>NUCLEOTIDE SEQUENCE</scope>
</reference>
<keyword evidence="4" id="KW-1015">Disulfide bond</keyword>
<evidence type="ECO:0000259" key="7">
    <source>
        <dbReference type="PROSITE" id="PS51352"/>
    </source>
</evidence>
<dbReference type="PROSITE" id="PS51352">
    <property type="entry name" value="THIOREDOXIN_2"/>
    <property type="match status" value="1"/>
</dbReference>